<dbReference type="AlphaFoldDB" id="A0A392UVJ1"/>
<comment type="caution">
    <text evidence="1">The sequence shown here is derived from an EMBL/GenBank/DDBJ whole genome shotgun (WGS) entry which is preliminary data.</text>
</comment>
<feature type="non-terminal residue" evidence="1">
    <location>
        <position position="1"/>
    </location>
</feature>
<dbReference type="EMBL" id="LXQA010986902">
    <property type="protein sequence ID" value="MCI80054.1"/>
    <property type="molecule type" value="Genomic_DNA"/>
</dbReference>
<protein>
    <submittedName>
        <fullName evidence="1">Uncharacterized protein</fullName>
    </submittedName>
</protein>
<dbReference type="Proteomes" id="UP000265520">
    <property type="component" value="Unassembled WGS sequence"/>
</dbReference>
<sequence length="17" mass="1724">VLALPAPKETDGNDNIG</sequence>
<reference evidence="1 2" key="1">
    <citation type="journal article" date="2018" name="Front. Plant Sci.">
        <title>Red Clover (Trifolium pratense) and Zigzag Clover (T. medium) - A Picture of Genomic Similarities and Differences.</title>
        <authorList>
            <person name="Dluhosova J."/>
            <person name="Istvanek J."/>
            <person name="Nedelnik J."/>
            <person name="Repkova J."/>
        </authorList>
    </citation>
    <scope>NUCLEOTIDE SEQUENCE [LARGE SCALE GENOMIC DNA]</scope>
    <source>
        <strain evidence="2">cv. 10/8</strain>
        <tissue evidence="1">Leaf</tissue>
    </source>
</reference>
<keyword evidence="2" id="KW-1185">Reference proteome</keyword>
<organism evidence="1 2">
    <name type="scientific">Trifolium medium</name>
    <dbReference type="NCBI Taxonomy" id="97028"/>
    <lineage>
        <taxon>Eukaryota</taxon>
        <taxon>Viridiplantae</taxon>
        <taxon>Streptophyta</taxon>
        <taxon>Embryophyta</taxon>
        <taxon>Tracheophyta</taxon>
        <taxon>Spermatophyta</taxon>
        <taxon>Magnoliopsida</taxon>
        <taxon>eudicotyledons</taxon>
        <taxon>Gunneridae</taxon>
        <taxon>Pentapetalae</taxon>
        <taxon>rosids</taxon>
        <taxon>fabids</taxon>
        <taxon>Fabales</taxon>
        <taxon>Fabaceae</taxon>
        <taxon>Papilionoideae</taxon>
        <taxon>50 kb inversion clade</taxon>
        <taxon>NPAAA clade</taxon>
        <taxon>Hologalegina</taxon>
        <taxon>IRL clade</taxon>
        <taxon>Trifolieae</taxon>
        <taxon>Trifolium</taxon>
    </lineage>
</organism>
<name>A0A392UVJ1_9FABA</name>
<evidence type="ECO:0000313" key="2">
    <source>
        <dbReference type="Proteomes" id="UP000265520"/>
    </source>
</evidence>
<evidence type="ECO:0000313" key="1">
    <source>
        <dbReference type="EMBL" id="MCI80054.1"/>
    </source>
</evidence>
<proteinExistence type="predicted"/>
<accession>A0A392UVJ1</accession>